<evidence type="ECO:0000256" key="3">
    <source>
        <dbReference type="ARBA" id="ARBA00022692"/>
    </source>
</evidence>
<keyword evidence="3 6" id="KW-0812">Transmembrane</keyword>
<evidence type="ECO:0000256" key="4">
    <source>
        <dbReference type="ARBA" id="ARBA00022989"/>
    </source>
</evidence>
<dbReference type="Proteomes" id="UP000291562">
    <property type="component" value="Chromosome"/>
</dbReference>
<name>A0A411HMA2_9GAMM</name>
<dbReference type="EMBL" id="CP035704">
    <property type="protein sequence ID" value="QBB71662.1"/>
    <property type="molecule type" value="Genomic_DNA"/>
</dbReference>
<feature type="transmembrane region" description="Helical" evidence="6">
    <location>
        <begin position="50"/>
        <end position="77"/>
    </location>
</feature>
<keyword evidence="9" id="KW-1185">Reference proteome</keyword>
<reference evidence="8 9" key="1">
    <citation type="submission" date="2019-01" db="EMBL/GenBank/DDBJ databases">
        <title>Pseudolysobacter antarctica gen. nov., sp. nov., isolated from Fildes Peninsula, Antarctica.</title>
        <authorList>
            <person name="Wei Z."/>
            <person name="Peng F."/>
        </authorList>
    </citation>
    <scope>NUCLEOTIDE SEQUENCE [LARGE SCALE GENOMIC DNA]</scope>
    <source>
        <strain evidence="8 9">AQ6-296</strain>
    </source>
</reference>
<evidence type="ECO:0000256" key="6">
    <source>
        <dbReference type="RuleBase" id="RU366058"/>
    </source>
</evidence>
<evidence type="ECO:0000313" key="9">
    <source>
        <dbReference type="Proteomes" id="UP000291562"/>
    </source>
</evidence>
<dbReference type="RefSeq" id="WP_129834884.1">
    <property type="nucleotide sequence ID" value="NZ_CP035704.1"/>
</dbReference>
<keyword evidence="4 6" id="KW-1133">Transmembrane helix</keyword>
<gene>
    <name evidence="8" type="ORF">ELE36_15570</name>
</gene>
<keyword evidence="2 6" id="KW-1003">Cell membrane</keyword>
<dbReference type="Pfam" id="PF09335">
    <property type="entry name" value="VTT_dom"/>
    <property type="match status" value="1"/>
</dbReference>
<dbReference type="OrthoDB" id="9779114at2"/>
<dbReference type="GO" id="GO:0005886">
    <property type="term" value="C:plasma membrane"/>
    <property type="evidence" value="ECO:0007669"/>
    <property type="project" value="UniProtKB-SubCell"/>
</dbReference>
<dbReference type="KEGG" id="xbc:ELE36_15570"/>
<dbReference type="InterPro" id="IPR015414">
    <property type="entry name" value="TMEM64"/>
</dbReference>
<protein>
    <recommendedName>
        <fullName evidence="6">TVP38/TMEM64 family membrane protein</fullName>
    </recommendedName>
</protein>
<organism evidence="8 9">
    <name type="scientific">Pseudolysobacter antarcticus</name>
    <dbReference type="NCBI Taxonomy" id="2511995"/>
    <lineage>
        <taxon>Bacteria</taxon>
        <taxon>Pseudomonadati</taxon>
        <taxon>Pseudomonadota</taxon>
        <taxon>Gammaproteobacteria</taxon>
        <taxon>Lysobacterales</taxon>
        <taxon>Rhodanobacteraceae</taxon>
        <taxon>Pseudolysobacter</taxon>
    </lineage>
</organism>
<feature type="transmembrane region" description="Helical" evidence="6">
    <location>
        <begin position="207"/>
        <end position="224"/>
    </location>
</feature>
<feature type="transmembrane region" description="Helical" evidence="6">
    <location>
        <begin position="165"/>
        <end position="187"/>
    </location>
</feature>
<evidence type="ECO:0000256" key="1">
    <source>
        <dbReference type="ARBA" id="ARBA00004651"/>
    </source>
</evidence>
<sequence length="232" mass="24370">MKRLRSLLPLLLLITLGIVLLCNGALDRFQPAHLAAEQQRLQAMIVEHPLVAGLMQIVVMMLAIATGIPGAIVIIFAGGMLFGVFIGTVLSALGTVLGALILFVASRNAFGSHSGKKAPAMVEALRTGYLAHPFSYTLFLRLVPVIPFGAVTVALAWLRCPLWLFLTATALGGAVMVGFETALGAGLAKTIAETGSVNMNLLAEPSVYLPMIALGVLALVPVLISRFRSKGA</sequence>
<feature type="transmembrane region" description="Helical" evidence="6">
    <location>
        <begin position="84"/>
        <end position="105"/>
    </location>
</feature>
<evidence type="ECO:0000259" key="7">
    <source>
        <dbReference type="Pfam" id="PF09335"/>
    </source>
</evidence>
<evidence type="ECO:0000256" key="5">
    <source>
        <dbReference type="ARBA" id="ARBA00023136"/>
    </source>
</evidence>
<feature type="domain" description="VTT" evidence="7">
    <location>
        <begin position="68"/>
        <end position="185"/>
    </location>
</feature>
<keyword evidence="5 6" id="KW-0472">Membrane</keyword>
<comment type="subcellular location">
    <subcellularLocation>
        <location evidence="1 6">Cell membrane</location>
        <topology evidence="1 6">Multi-pass membrane protein</topology>
    </subcellularLocation>
</comment>
<dbReference type="PANTHER" id="PTHR12677">
    <property type="entry name" value="GOLGI APPARATUS MEMBRANE PROTEIN TVP38-RELATED"/>
    <property type="match status" value="1"/>
</dbReference>
<dbReference type="InterPro" id="IPR032816">
    <property type="entry name" value="VTT_dom"/>
</dbReference>
<proteinExistence type="inferred from homology"/>
<comment type="similarity">
    <text evidence="6">Belongs to the TVP38/TMEM64 family.</text>
</comment>
<accession>A0A411HMA2</accession>
<evidence type="ECO:0000256" key="2">
    <source>
        <dbReference type="ARBA" id="ARBA00022475"/>
    </source>
</evidence>
<feature type="transmembrane region" description="Helical" evidence="6">
    <location>
        <begin position="138"/>
        <end position="158"/>
    </location>
</feature>
<dbReference type="PANTHER" id="PTHR12677:SF59">
    <property type="entry name" value="GOLGI APPARATUS MEMBRANE PROTEIN TVP38-RELATED"/>
    <property type="match status" value="1"/>
</dbReference>
<evidence type="ECO:0000313" key="8">
    <source>
        <dbReference type="EMBL" id="QBB71662.1"/>
    </source>
</evidence>
<dbReference type="AlphaFoldDB" id="A0A411HMA2"/>